<reference evidence="2" key="1">
    <citation type="journal article" date="2020" name="Microbiol. Resour. Announc.">
        <title>Complete Genome Sequence of Geobacillus sp. Strain E55-1, Isolated from Mine Geyser in Japan.</title>
        <authorList>
            <person name="Miyazaki K."/>
            <person name="Hase E."/>
            <person name="Tokito N."/>
        </authorList>
    </citation>
    <scope>NUCLEOTIDE SEQUENCE [LARGE SCALE GENOMIC DNA]</scope>
    <source>
        <strain evidence="2">E55-1</strain>
    </source>
</reference>
<gene>
    <name evidence="1" type="ORF">GsuE55_35520</name>
</gene>
<dbReference type="RefSeq" id="WP_172418783.1">
    <property type="nucleotide sequence ID" value="NZ_AP022557.1"/>
</dbReference>
<evidence type="ECO:0000313" key="1">
    <source>
        <dbReference type="EMBL" id="BBW98719.1"/>
    </source>
</evidence>
<dbReference type="AlphaFoldDB" id="A0A679FUP8"/>
<organism evidence="1 2">
    <name type="scientific">Geobacillus subterraneus</name>
    <dbReference type="NCBI Taxonomy" id="129338"/>
    <lineage>
        <taxon>Bacteria</taxon>
        <taxon>Bacillati</taxon>
        <taxon>Bacillota</taxon>
        <taxon>Bacilli</taxon>
        <taxon>Bacillales</taxon>
        <taxon>Anoxybacillaceae</taxon>
        <taxon>Geobacillus</taxon>
    </lineage>
</organism>
<name>A0A679FUP8_9BACL</name>
<dbReference type="EMBL" id="AP022557">
    <property type="protein sequence ID" value="BBW98719.1"/>
    <property type="molecule type" value="Genomic_DNA"/>
</dbReference>
<dbReference type="Proteomes" id="UP000501421">
    <property type="component" value="Chromosome"/>
</dbReference>
<sequence length="317" mass="36848">MSAKVISLFAENPIIFMGYSITDENIRNFLKDIYTCLENEEEYKAFEDRLVIIEYKESVQNPIIGSHSVYFDGVQIKLTKIIVEDFTLLYKEMQKLEDIVELKDIKRLRNLVYQIVYDYKGEAKKVINLLDDEEYDGNEVVVAIGKESELLDVVGITGISAKDIFKDLVFDSLDSKLKNRYDYLVEKQLPQLLRGNTVLPVHKYLQKIENESVIIDEKVRKMAGYSPEDLLNNNIKKDREAYLESKFSSLEEIVNSNLPSTKKLNFLVLRAALHADDKELKSFLRTHYKEFESYRFGPTMLRKMICILDIKAYKSSA</sequence>
<accession>A0A679FUP8</accession>
<evidence type="ECO:0000313" key="2">
    <source>
        <dbReference type="Proteomes" id="UP000501421"/>
    </source>
</evidence>
<protein>
    <submittedName>
        <fullName evidence="1">Uncharacterized protein</fullName>
    </submittedName>
</protein>
<keyword evidence="2" id="KW-1185">Reference proteome</keyword>
<proteinExistence type="predicted"/>